<sequence length="459" mass="51042">MRVSAPWLRLALKRPTCRVHPLRQKASVSGKMAAKSFASRLGGSRRFLRGFVAGAVAGAASTGLVVVQFLRSRDAEPAVVVREPDGSSERAVLEQFGFPLTGTETRCYTNHALSYDQSKRVPRWVLEHISKSKIMGDADRKHCKFKPDPNIPPAFSAFNEDYVGSGWSRGHMAPAGDNKFSTVGIFFGRDGNTGLKAMAETFYLSNIVPQNFDNNAGYWNRIEMYCRELTERFEDVWIVSGPLTLPQTGSDGKKTVSYQVILARRSAGSAEPLALGAFVVPNKAIGFQPQLSEFQVSLQDLEKLSGLVFFPQLDRTSDVRDICSVDTCKLLDFREFTLYLSTRKVEGARSVVRLEKVMENLRNAGIEPDEEKEPKCHCETKKTSVTFSPHQRGERIWVFLQEPEGSSGGEVLLPLFRDHFRLPRGTAENWGSDAAGPQARRVHLTTTLSRSPSSPPRLL</sequence>
<dbReference type="InterPro" id="IPR044925">
    <property type="entry name" value="His-Me_finger_sf"/>
</dbReference>
<evidence type="ECO:0000256" key="3">
    <source>
        <dbReference type="ARBA" id="ARBA00010052"/>
    </source>
</evidence>
<evidence type="ECO:0000256" key="2">
    <source>
        <dbReference type="ARBA" id="ARBA00004273"/>
    </source>
</evidence>
<keyword evidence="18" id="KW-1133">Transmembrane helix</keyword>
<dbReference type="EMBL" id="MKHE01000024">
    <property type="protein sequence ID" value="OWK02497.1"/>
    <property type="molecule type" value="Genomic_DNA"/>
</dbReference>
<feature type="domain" description="DNA/RNA non-specific endonuclease/pyrophosphatase/phosphodiesterase" evidence="20">
    <location>
        <begin position="107"/>
        <end position="316"/>
    </location>
</feature>
<feature type="active site" description="Proton acceptor" evidence="16">
    <location>
        <position position="171"/>
    </location>
</feature>
<evidence type="ECO:0000256" key="8">
    <source>
        <dbReference type="ARBA" id="ARBA00022792"/>
    </source>
</evidence>
<feature type="domain" description="ENPP1-3/EXOG-like endonuclease/phosphodiesterase" evidence="19">
    <location>
        <begin position="108"/>
        <end position="316"/>
    </location>
</feature>
<evidence type="ECO:0000259" key="20">
    <source>
        <dbReference type="SMART" id="SM00892"/>
    </source>
</evidence>
<accession>A0A212C927</accession>
<comment type="subcellular location">
    <subcellularLocation>
        <location evidence="2">Mitochondrion inner membrane</location>
    </subcellularLocation>
</comment>
<dbReference type="InterPro" id="IPR044929">
    <property type="entry name" value="DNA/RNA_non-sp_Endonuclease_sf"/>
</dbReference>
<dbReference type="GO" id="GO:0008409">
    <property type="term" value="F:5'-3' exonuclease activity"/>
    <property type="evidence" value="ECO:0007669"/>
    <property type="project" value="TreeGrafter"/>
</dbReference>
<dbReference type="OrthoDB" id="5418055at2759"/>
<evidence type="ECO:0000256" key="17">
    <source>
        <dbReference type="PIRSR" id="PIRSR640255-2"/>
    </source>
</evidence>
<comment type="subunit">
    <text evidence="4">Homodimer.</text>
</comment>
<dbReference type="SMART" id="SM00892">
    <property type="entry name" value="Endonuclease_NS"/>
    <property type="match status" value="1"/>
</dbReference>
<dbReference type="InterPro" id="IPR040255">
    <property type="entry name" value="Non-specific_endonuclease"/>
</dbReference>
<dbReference type="InterPro" id="IPR020821">
    <property type="entry name" value="ENPP1-3/EXOG-like_nuc-like"/>
</dbReference>
<keyword evidence="10" id="KW-0809">Transit peptide</keyword>
<proteinExistence type="inferred from homology"/>
<dbReference type="CDD" id="cd00091">
    <property type="entry name" value="NUC"/>
    <property type="match status" value="1"/>
</dbReference>
<comment type="function">
    <text evidence="13">Endo/exonuclease with nicking activity towards supercoiled DNA, a preference for single-stranded DNA and 5'-3' exonuclease activity.</text>
</comment>
<keyword evidence="5" id="KW-0540">Nuclease</keyword>
<dbReference type="SUPFAM" id="SSF54060">
    <property type="entry name" value="His-Me finger endonucleases"/>
    <property type="match status" value="1"/>
</dbReference>
<keyword evidence="9" id="KW-0378">Hydrolase</keyword>
<keyword evidence="12 18" id="KW-0472">Membrane</keyword>
<reference evidence="21 22" key="1">
    <citation type="journal article" date="2018" name="Mol. Genet. Genomics">
        <title>The red deer Cervus elaphus genome CerEla1.0: sequencing, annotating, genes, and chromosomes.</title>
        <authorList>
            <person name="Bana N.A."/>
            <person name="Nyiri A."/>
            <person name="Nagy J."/>
            <person name="Frank K."/>
            <person name="Nagy T."/>
            <person name="Steger V."/>
            <person name="Schiller M."/>
            <person name="Lakatos P."/>
            <person name="Sugar L."/>
            <person name="Horn P."/>
            <person name="Barta E."/>
            <person name="Orosz L."/>
        </authorList>
    </citation>
    <scope>NUCLEOTIDE SEQUENCE [LARGE SCALE GENOMIC DNA]</scope>
    <source>
        <strain evidence="21">Hungarian</strain>
    </source>
</reference>
<evidence type="ECO:0000256" key="13">
    <source>
        <dbReference type="ARBA" id="ARBA00053281"/>
    </source>
</evidence>
<evidence type="ECO:0000256" key="6">
    <source>
        <dbReference type="ARBA" id="ARBA00022723"/>
    </source>
</evidence>
<comment type="caution">
    <text evidence="21">The sequence shown here is derived from an EMBL/GenBank/DDBJ whole genome shotgun (WGS) entry which is preliminary data.</text>
</comment>
<dbReference type="Gene3D" id="6.10.250.1250">
    <property type="match status" value="1"/>
</dbReference>
<evidence type="ECO:0000256" key="16">
    <source>
        <dbReference type="PIRSR" id="PIRSR640255-1"/>
    </source>
</evidence>
<dbReference type="FunFam" id="3.40.570.10:FF:000003">
    <property type="entry name" value="Nuclease EXOG, mitochondrial"/>
    <property type="match status" value="1"/>
</dbReference>
<evidence type="ECO:0000256" key="7">
    <source>
        <dbReference type="ARBA" id="ARBA00022759"/>
    </source>
</evidence>
<dbReference type="Proteomes" id="UP000242450">
    <property type="component" value="Chromosome 24"/>
</dbReference>
<evidence type="ECO:0000256" key="4">
    <source>
        <dbReference type="ARBA" id="ARBA00011738"/>
    </source>
</evidence>
<evidence type="ECO:0000256" key="12">
    <source>
        <dbReference type="ARBA" id="ARBA00023136"/>
    </source>
</evidence>
<keyword evidence="8" id="KW-0999">Mitochondrion inner membrane</keyword>
<keyword evidence="22" id="KW-1185">Reference proteome</keyword>
<dbReference type="PANTHER" id="PTHR13966">
    <property type="entry name" value="ENDONUCLEASE RELATED"/>
    <property type="match status" value="1"/>
</dbReference>
<evidence type="ECO:0000256" key="18">
    <source>
        <dbReference type="SAM" id="Phobius"/>
    </source>
</evidence>
<dbReference type="PANTHER" id="PTHR13966:SF19">
    <property type="entry name" value="NUCLEASE EXOG, MITOCHONDRIAL"/>
    <property type="match status" value="1"/>
</dbReference>
<dbReference type="Pfam" id="PF01223">
    <property type="entry name" value="Endonuclease_NS"/>
    <property type="match status" value="1"/>
</dbReference>
<gene>
    <name evidence="21" type="ORF">Celaphus_00010256</name>
</gene>
<keyword evidence="7" id="KW-0255">Endonuclease</keyword>
<evidence type="ECO:0000313" key="21">
    <source>
        <dbReference type="EMBL" id="OWK02497.1"/>
    </source>
</evidence>
<dbReference type="GO" id="GO:0006309">
    <property type="term" value="P:apoptotic DNA fragmentation"/>
    <property type="evidence" value="ECO:0007669"/>
    <property type="project" value="TreeGrafter"/>
</dbReference>
<feature type="binding site" evidence="17">
    <location>
        <position position="215"/>
    </location>
    <ligand>
        <name>Mg(2+)</name>
        <dbReference type="ChEBI" id="CHEBI:18420"/>
        <note>catalytic</note>
    </ligand>
</feature>
<dbReference type="AlphaFoldDB" id="A0A212C927"/>
<evidence type="ECO:0000256" key="9">
    <source>
        <dbReference type="ARBA" id="ARBA00022801"/>
    </source>
</evidence>
<dbReference type="InterPro" id="IPR041003">
    <property type="entry name" value="Exog_C"/>
</dbReference>
<dbReference type="Pfam" id="PF18026">
    <property type="entry name" value="Exog_C"/>
    <property type="match status" value="1"/>
</dbReference>
<dbReference type="GO" id="GO:0003676">
    <property type="term" value="F:nucleic acid binding"/>
    <property type="evidence" value="ECO:0007669"/>
    <property type="project" value="InterPro"/>
</dbReference>
<dbReference type="GO" id="GO:0000014">
    <property type="term" value="F:single-stranded DNA endodeoxyribonuclease activity"/>
    <property type="evidence" value="ECO:0007669"/>
    <property type="project" value="TreeGrafter"/>
</dbReference>
<evidence type="ECO:0000256" key="15">
    <source>
        <dbReference type="ARBA" id="ARBA00081050"/>
    </source>
</evidence>
<evidence type="ECO:0000256" key="14">
    <source>
        <dbReference type="ARBA" id="ARBA00074243"/>
    </source>
</evidence>
<organism evidence="21 22">
    <name type="scientific">Cervus elaphus hippelaphus</name>
    <name type="common">European red deer</name>
    <dbReference type="NCBI Taxonomy" id="46360"/>
    <lineage>
        <taxon>Eukaryota</taxon>
        <taxon>Metazoa</taxon>
        <taxon>Chordata</taxon>
        <taxon>Craniata</taxon>
        <taxon>Vertebrata</taxon>
        <taxon>Euteleostomi</taxon>
        <taxon>Mammalia</taxon>
        <taxon>Eutheria</taxon>
        <taxon>Laurasiatheria</taxon>
        <taxon>Artiodactyla</taxon>
        <taxon>Ruminantia</taxon>
        <taxon>Pecora</taxon>
        <taxon>Cervidae</taxon>
        <taxon>Cervinae</taxon>
        <taxon>Cervus</taxon>
    </lineage>
</organism>
<evidence type="ECO:0000256" key="10">
    <source>
        <dbReference type="ARBA" id="ARBA00022946"/>
    </source>
</evidence>
<dbReference type="GO" id="GO:0046872">
    <property type="term" value="F:metal ion binding"/>
    <property type="evidence" value="ECO:0007669"/>
    <property type="project" value="UniProtKB-KW"/>
</dbReference>
<evidence type="ECO:0000256" key="1">
    <source>
        <dbReference type="ARBA" id="ARBA00001968"/>
    </source>
</evidence>
<evidence type="ECO:0000313" key="22">
    <source>
        <dbReference type="Proteomes" id="UP000242450"/>
    </source>
</evidence>
<dbReference type="SMART" id="SM00477">
    <property type="entry name" value="NUC"/>
    <property type="match status" value="1"/>
</dbReference>
<feature type="transmembrane region" description="Helical" evidence="18">
    <location>
        <begin position="47"/>
        <end position="70"/>
    </location>
</feature>
<dbReference type="InterPro" id="IPR001604">
    <property type="entry name" value="Endo_G_ENPP1-like_dom"/>
</dbReference>
<dbReference type="GO" id="GO:0005743">
    <property type="term" value="C:mitochondrial inner membrane"/>
    <property type="evidence" value="ECO:0007669"/>
    <property type="project" value="UniProtKB-SubCell"/>
</dbReference>
<keyword evidence="11" id="KW-0496">Mitochondrion</keyword>
<name>A0A212C927_CEREH</name>
<comment type="similarity">
    <text evidence="3">Belongs to the DNA/RNA non-specific endonuclease family.</text>
</comment>
<protein>
    <recommendedName>
        <fullName evidence="14">Nuclease EXOG, mitochondrial</fullName>
    </recommendedName>
    <alternativeName>
        <fullName evidence="15">Endonuclease G-like 1</fullName>
    </alternativeName>
</protein>
<comment type="cofactor">
    <cofactor evidence="1">
        <name>a divalent metal cation</name>
        <dbReference type="ChEBI" id="CHEBI:60240"/>
    </cofactor>
</comment>
<dbReference type="GO" id="GO:0004521">
    <property type="term" value="F:RNA endonuclease activity"/>
    <property type="evidence" value="ECO:0007669"/>
    <property type="project" value="TreeGrafter"/>
</dbReference>
<dbReference type="Gene3D" id="3.40.570.10">
    <property type="entry name" value="Extracellular Endonuclease, subunit A"/>
    <property type="match status" value="1"/>
</dbReference>
<evidence type="ECO:0000259" key="19">
    <source>
        <dbReference type="SMART" id="SM00477"/>
    </source>
</evidence>
<dbReference type="GO" id="GO:0005634">
    <property type="term" value="C:nucleus"/>
    <property type="evidence" value="ECO:0007669"/>
    <property type="project" value="TreeGrafter"/>
</dbReference>
<evidence type="ECO:0000256" key="5">
    <source>
        <dbReference type="ARBA" id="ARBA00022722"/>
    </source>
</evidence>
<keyword evidence="18" id="KW-0812">Transmembrane</keyword>
<keyword evidence="6 17" id="KW-0479">Metal-binding</keyword>
<evidence type="ECO:0000256" key="11">
    <source>
        <dbReference type="ARBA" id="ARBA00023128"/>
    </source>
</evidence>